<dbReference type="EMBL" id="MWQN01000002">
    <property type="protein sequence ID" value="OPC78749.1"/>
    <property type="molecule type" value="Genomic_DNA"/>
</dbReference>
<dbReference type="InterPro" id="IPR036388">
    <property type="entry name" value="WH-like_DNA-bd_sf"/>
</dbReference>
<dbReference type="Gene3D" id="1.10.10.10">
    <property type="entry name" value="Winged helix-like DNA-binding domain superfamily/Winged helix DNA-binding domain"/>
    <property type="match status" value="1"/>
</dbReference>
<dbReference type="PROSITE" id="PS50995">
    <property type="entry name" value="HTH_MARR_2"/>
    <property type="match status" value="1"/>
</dbReference>
<accession>A0A1T3NPL2</accession>
<evidence type="ECO:0000256" key="2">
    <source>
        <dbReference type="ARBA" id="ARBA00023125"/>
    </source>
</evidence>
<sequence>MEGERRDRTPDQDRRTRSAERAEPRPPDTEDSVDRHIARWRDKAPFDERVEGIVTRIQMLNRHMRQVKERVLAEVGLQGFEFETLHRLSSRGAPYRATPSELAGELMVSPAGITGRLDTLEKAGLIRRIRGTEDRRRVDVELTDTGRERWTAAMKLLDRAERAMAGPLDEADRDVLNALLKRMLLRVENED</sequence>
<dbReference type="InterPro" id="IPR000835">
    <property type="entry name" value="HTH_MarR-typ"/>
</dbReference>
<dbReference type="PRINTS" id="PR00598">
    <property type="entry name" value="HTHMARR"/>
</dbReference>
<feature type="domain" description="HTH marR-type" evidence="5">
    <location>
        <begin position="50"/>
        <end position="185"/>
    </location>
</feature>
<keyword evidence="3" id="KW-0804">Transcription</keyword>
<dbReference type="Proteomes" id="UP000190037">
    <property type="component" value="Unassembled WGS sequence"/>
</dbReference>
<name>A0A1T3NPL2_9ACTN</name>
<evidence type="ECO:0000313" key="7">
    <source>
        <dbReference type="Proteomes" id="UP000190037"/>
    </source>
</evidence>
<dbReference type="GO" id="GO:0003700">
    <property type="term" value="F:DNA-binding transcription factor activity"/>
    <property type="evidence" value="ECO:0007669"/>
    <property type="project" value="InterPro"/>
</dbReference>
<evidence type="ECO:0000259" key="5">
    <source>
        <dbReference type="PROSITE" id="PS50995"/>
    </source>
</evidence>
<keyword evidence="2" id="KW-0238">DNA-binding</keyword>
<keyword evidence="1" id="KW-0805">Transcription regulation</keyword>
<dbReference type="Pfam" id="PF01047">
    <property type="entry name" value="MarR"/>
    <property type="match status" value="1"/>
</dbReference>
<dbReference type="AlphaFoldDB" id="A0A1T3NPL2"/>
<comment type="caution">
    <text evidence="6">The sequence shown here is derived from an EMBL/GenBank/DDBJ whole genome shotgun (WGS) entry which is preliminary data.</text>
</comment>
<feature type="region of interest" description="Disordered" evidence="4">
    <location>
        <begin position="1"/>
        <end position="35"/>
    </location>
</feature>
<dbReference type="PANTHER" id="PTHR42756:SF1">
    <property type="entry name" value="TRANSCRIPTIONAL REPRESSOR OF EMRAB OPERON"/>
    <property type="match status" value="1"/>
</dbReference>
<dbReference type="STRING" id="159449.B4N89_31840"/>
<gene>
    <name evidence="6" type="ORF">B4N89_31840</name>
</gene>
<dbReference type="PANTHER" id="PTHR42756">
    <property type="entry name" value="TRANSCRIPTIONAL REGULATOR, MARR"/>
    <property type="match status" value="1"/>
</dbReference>
<reference evidence="6 7" key="1">
    <citation type="submission" date="2017-03" db="EMBL/GenBank/DDBJ databases">
        <title>Draft genome sequence of Streptomyces scabrisporus NF3, endophyte isolated from Amphipterygium adstringens.</title>
        <authorList>
            <person name="Vazquez M."/>
            <person name="Ceapa C.D."/>
            <person name="Rodriguez Luna D."/>
            <person name="Sanchez Esquivel S."/>
        </authorList>
    </citation>
    <scope>NUCLEOTIDE SEQUENCE [LARGE SCALE GENOMIC DNA]</scope>
    <source>
        <strain evidence="6 7">NF3</strain>
    </source>
</reference>
<keyword evidence="7" id="KW-1185">Reference proteome</keyword>
<dbReference type="OrthoDB" id="5243957at2"/>
<evidence type="ECO:0000256" key="4">
    <source>
        <dbReference type="SAM" id="MobiDB-lite"/>
    </source>
</evidence>
<evidence type="ECO:0000313" key="6">
    <source>
        <dbReference type="EMBL" id="OPC78749.1"/>
    </source>
</evidence>
<proteinExistence type="predicted"/>
<dbReference type="RefSeq" id="WP_078979947.1">
    <property type="nucleotide sequence ID" value="NZ_MWQN01000002.1"/>
</dbReference>
<dbReference type="SMART" id="SM00347">
    <property type="entry name" value="HTH_MARR"/>
    <property type="match status" value="1"/>
</dbReference>
<dbReference type="InterPro" id="IPR036390">
    <property type="entry name" value="WH_DNA-bd_sf"/>
</dbReference>
<organism evidence="6 7">
    <name type="scientific">Embleya scabrispora</name>
    <dbReference type="NCBI Taxonomy" id="159449"/>
    <lineage>
        <taxon>Bacteria</taxon>
        <taxon>Bacillati</taxon>
        <taxon>Actinomycetota</taxon>
        <taxon>Actinomycetes</taxon>
        <taxon>Kitasatosporales</taxon>
        <taxon>Streptomycetaceae</taxon>
        <taxon>Embleya</taxon>
    </lineage>
</organism>
<protein>
    <submittedName>
        <fullName evidence="6">MarR family transcriptional regulator</fullName>
    </submittedName>
</protein>
<evidence type="ECO:0000256" key="3">
    <source>
        <dbReference type="ARBA" id="ARBA00023163"/>
    </source>
</evidence>
<dbReference type="GO" id="GO:0003677">
    <property type="term" value="F:DNA binding"/>
    <property type="evidence" value="ECO:0007669"/>
    <property type="project" value="UniProtKB-KW"/>
</dbReference>
<evidence type="ECO:0000256" key="1">
    <source>
        <dbReference type="ARBA" id="ARBA00023015"/>
    </source>
</evidence>
<dbReference type="SUPFAM" id="SSF46785">
    <property type="entry name" value="Winged helix' DNA-binding domain"/>
    <property type="match status" value="1"/>
</dbReference>